<evidence type="ECO:0000256" key="1">
    <source>
        <dbReference type="ARBA" id="ARBA00010617"/>
    </source>
</evidence>
<keyword evidence="2" id="KW-0349">Heme</keyword>
<dbReference type="Proteomes" id="UP001501803">
    <property type="component" value="Unassembled WGS sequence"/>
</dbReference>
<sequence>MPTTVNEFNTVVPEDIARAVIVDGFADTADFLAALEWLRENAPVARVELDGYDPVWLVTTYDEILEVERQPEVFSAGGGDRPGTHNPHLITRAEDDFSLETMGTLRAVDSIEYADGDEHSSMKSMTGSWFRPVSLRALEPEVREVADASISTFLPGTQLDAADVAEFCFSYPLHVIMRVLGESSSYESVYRALVHMPDETATAGGLPGDGEAEAGEDSDYWAEVFGNAFAAFDRIIQERRDAPKNDFATVIASAIDPHTGERFPDSWIHGWYISLITAGHATTSRTLAGILLALATRPEQLALVQRDPTCIPGLVSEGLRWVSPIRHFTRRIEQEYVLRGQLLPAGERVVVYFPSGNRDPAVFTDPDTFDLLRSPNKQIAFGYGMHQCIGQHLARLELRVVLEELLPLIESISLDETGGVEIRLTER</sequence>
<dbReference type="PROSITE" id="PS00086">
    <property type="entry name" value="CYTOCHROME_P450"/>
    <property type="match status" value="1"/>
</dbReference>
<dbReference type="InterPro" id="IPR017972">
    <property type="entry name" value="Cyt_P450_CS"/>
</dbReference>
<keyword evidence="2" id="KW-0408">Iron</keyword>
<dbReference type="PANTHER" id="PTHR46696">
    <property type="entry name" value="P450, PUTATIVE (EUROFUNG)-RELATED"/>
    <property type="match status" value="1"/>
</dbReference>
<keyword evidence="2" id="KW-0479">Metal-binding</keyword>
<protein>
    <submittedName>
        <fullName evidence="3">Cytochrome P450</fullName>
    </submittedName>
</protein>
<dbReference type="Pfam" id="PF00067">
    <property type="entry name" value="p450"/>
    <property type="match status" value="1"/>
</dbReference>
<accession>A0ABP7KNC5</accession>
<dbReference type="PANTHER" id="PTHR46696:SF1">
    <property type="entry name" value="CYTOCHROME P450 YJIB-RELATED"/>
    <property type="match status" value="1"/>
</dbReference>
<evidence type="ECO:0000313" key="4">
    <source>
        <dbReference type="Proteomes" id="UP001501803"/>
    </source>
</evidence>
<dbReference type="InterPro" id="IPR001128">
    <property type="entry name" value="Cyt_P450"/>
</dbReference>
<comment type="caution">
    <text evidence="3">The sequence shown here is derived from an EMBL/GenBank/DDBJ whole genome shotgun (WGS) entry which is preliminary data.</text>
</comment>
<dbReference type="Gene3D" id="1.10.630.10">
    <property type="entry name" value="Cytochrome P450"/>
    <property type="match status" value="1"/>
</dbReference>
<organism evidence="3 4">
    <name type="scientific">Leifsonia kafniensis</name>
    <dbReference type="NCBI Taxonomy" id="475957"/>
    <lineage>
        <taxon>Bacteria</taxon>
        <taxon>Bacillati</taxon>
        <taxon>Actinomycetota</taxon>
        <taxon>Actinomycetes</taxon>
        <taxon>Micrococcales</taxon>
        <taxon>Microbacteriaceae</taxon>
        <taxon>Leifsonia</taxon>
    </lineage>
</organism>
<evidence type="ECO:0000256" key="2">
    <source>
        <dbReference type="RuleBase" id="RU000461"/>
    </source>
</evidence>
<dbReference type="EMBL" id="BAABCN010000007">
    <property type="protein sequence ID" value="GAA3882258.1"/>
    <property type="molecule type" value="Genomic_DNA"/>
</dbReference>
<evidence type="ECO:0000313" key="3">
    <source>
        <dbReference type="EMBL" id="GAA3882258.1"/>
    </source>
</evidence>
<keyword evidence="2" id="KW-0503">Monooxygenase</keyword>
<comment type="similarity">
    <text evidence="1 2">Belongs to the cytochrome P450 family.</text>
</comment>
<dbReference type="SUPFAM" id="SSF48264">
    <property type="entry name" value="Cytochrome P450"/>
    <property type="match status" value="1"/>
</dbReference>
<keyword evidence="2" id="KW-0560">Oxidoreductase</keyword>
<name>A0ABP7KNC5_9MICO</name>
<dbReference type="PRINTS" id="PR00359">
    <property type="entry name" value="BP450"/>
</dbReference>
<keyword evidence="4" id="KW-1185">Reference proteome</keyword>
<proteinExistence type="inferred from homology"/>
<dbReference type="InterPro" id="IPR036396">
    <property type="entry name" value="Cyt_P450_sf"/>
</dbReference>
<dbReference type="InterPro" id="IPR002397">
    <property type="entry name" value="Cyt_P450_B"/>
</dbReference>
<dbReference type="PRINTS" id="PR00385">
    <property type="entry name" value="P450"/>
</dbReference>
<dbReference type="RefSeq" id="WP_345067227.1">
    <property type="nucleotide sequence ID" value="NZ_BAABCN010000007.1"/>
</dbReference>
<reference evidence="4" key="1">
    <citation type="journal article" date="2019" name="Int. J. Syst. Evol. Microbiol.">
        <title>The Global Catalogue of Microorganisms (GCM) 10K type strain sequencing project: providing services to taxonomists for standard genome sequencing and annotation.</title>
        <authorList>
            <consortium name="The Broad Institute Genomics Platform"/>
            <consortium name="The Broad Institute Genome Sequencing Center for Infectious Disease"/>
            <person name="Wu L."/>
            <person name="Ma J."/>
        </authorList>
    </citation>
    <scope>NUCLEOTIDE SEQUENCE [LARGE SCALE GENOMIC DNA]</scope>
    <source>
        <strain evidence="4">JCM 17021</strain>
    </source>
</reference>
<gene>
    <name evidence="3" type="ORF">GCM10022381_25670</name>
</gene>